<accession>A0A1G2Q2S8</accession>
<evidence type="ECO:0000256" key="2">
    <source>
        <dbReference type="ARBA" id="ARBA00022723"/>
    </source>
</evidence>
<comment type="caution">
    <text evidence="8">The sequence shown here is derived from an EMBL/GenBank/DDBJ whole genome shotgun (WGS) entry which is preliminary data.</text>
</comment>
<dbReference type="NCBIfam" id="TIGR01573">
    <property type="entry name" value="cas2"/>
    <property type="match status" value="1"/>
</dbReference>
<keyword evidence="6" id="KW-0051">Antiviral defense</keyword>
<sequence>MKKRIPASKFLLAALAKIGEATVDFNHLVSAVSSHYGRAYGKGGHTYVVELKRRQYEQDIKAKLRQLKINHYITAEKIGKRFLITLTKKGQATTIVQRLRSAKIMAKGWYTVVIFDIPVSQSWARKQFRQLLKEGGFFLLQQSVWASNGNVYTVVVDFVKQAKLDKWVNVYRATDFLYLPKRSNGPK</sequence>
<evidence type="ECO:0000313" key="8">
    <source>
        <dbReference type="EMBL" id="OHA54886.1"/>
    </source>
</evidence>
<name>A0A1G2Q2S8_9BACT</name>
<dbReference type="GO" id="GO:0004521">
    <property type="term" value="F:RNA endonuclease activity"/>
    <property type="evidence" value="ECO:0007669"/>
    <property type="project" value="InterPro"/>
</dbReference>
<keyword evidence="3 8" id="KW-0255">Endonuclease</keyword>
<organism evidence="8 9">
    <name type="scientific">Candidatus Veblenbacteria bacterium RIFOXYA2_FULL_43_9</name>
    <dbReference type="NCBI Taxonomy" id="1802425"/>
    <lineage>
        <taxon>Bacteria</taxon>
        <taxon>Candidatus Vebleniibacteriota</taxon>
    </lineage>
</organism>
<keyword evidence="1" id="KW-0540">Nuclease</keyword>
<evidence type="ECO:0000313" key="9">
    <source>
        <dbReference type="Proteomes" id="UP000178936"/>
    </source>
</evidence>
<evidence type="ECO:0000256" key="1">
    <source>
        <dbReference type="ARBA" id="ARBA00022722"/>
    </source>
</evidence>
<keyword evidence="5" id="KW-0460">Magnesium</keyword>
<evidence type="ECO:0000259" key="7">
    <source>
        <dbReference type="Pfam" id="PF20803"/>
    </source>
</evidence>
<dbReference type="AlphaFoldDB" id="A0A1G2Q2S8"/>
<keyword evidence="2" id="KW-0479">Metal-binding</keyword>
<dbReference type="InterPro" id="IPR048846">
    <property type="entry name" value="PaaX-like_central"/>
</dbReference>
<proteinExistence type="predicted"/>
<feature type="domain" description="Transcriptional repressor PaaX-like central Cas2-like" evidence="7">
    <location>
        <begin position="109"/>
        <end position="174"/>
    </location>
</feature>
<gene>
    <name evidence="8" type="ORF">A2226_02195</name>
</gene>
<reference evidence="8 9" key="1">
    <citation type="journal article" date="2016" name="Nat. Commun.">
        <title>Thousands of microbial genomes shed light on interconnected biogeochemical processes in an aquifer system.</title>
        <authorList>
            <person name="Anantharaman K."/>
            <person name="Brown C.T."/>
            <person name="Hug L.A."/>
            <person name="Sharon I."/>
            <person name="Castelle C.J."/>
            <person name="Probst A.J."/>
            <person name="Thomas B.C."/>
            <person name="Singh A."/>
            <person name="Wilkins M.J."/>
            <person name="Karaoz U."/>
            <person name="Brodie E.L."/>
            <person name="Williams K.H."/>
            <person name="Hubbard S.S."/>
            <person name="Banfield J.F."/>
        </authorList>
    </citation>
    <scope>NUCLEOTIDE SEQUENCE [LARGE SCALE GENOMIC DNA]</scope>
</reference>
<evidence type="ECO:0000256" key="4">
    <source>
        <dbReference type="ARBA" id="ARBA00022801"/>
    </source>
</evidence>
<dbReference type="GO" id="GO:0043571">
    <property type="term" value="P:maintenance of CRISPR repeat elements"/>
    <property type="evidence" value="ECO:0007669"/>
    <property type="project" value="InterPro"/>
</dbReference>
<evidence type="ECO:0000256" key="3">
    <source>
        <dbReference type="ARBA" id="ARBA00022759"/>
    </source>
</evidence>
<keyword evidence="4" id="KW-0378">Hydrolase</keyword>
<dbReference type="InterPro" id="IPR021127">
    <property type="entry name" value="CRISPR_associated_Cas2"/>
</dbReference>
<dbReference type="Proteomes" id="UP000178936">
    <property type="component" value="Unassembled WGS sequence"/>
</dbReference>
<evidence type="ECO:0000256" key="6">
    <source>
        <dbReference type="ARBA" id="ARBA00023118"/>
    </source>
</evidence>
<protein>
    <submittedName>
        <fullName evidence="8">CRISPR-associated endonuclease Cas2</fullName>
    </submittedName>
</protein>
<dbReference type="EMBL" id="MHTB01000034">
    <property type="protein sequence ID" value="OHA54886.1"/>
    <property type="molecule type" value="Genomic_DNA"/>
</dbReference>
<evidence type="ECO:0000256" key="5">
    <source>
        <dbReference type="ARBA" id="ARBA00022842"/>
    </source>
</evidence>
<dbReference type="Pfam" id="PF20803">
    <property type="entry name" value="PaaX_M"/>
    <property type="match status" value="1"/>
</dbReference>